<evidence type="ECO:0000256" key="7">
    <source>
        <dbReference type="ARBA" id="ARBA00023204"/>
    </source>
</evidence>
<dbReference type="EC" id="2.1.1.63" evidence="3"/>
<reference evidence="10 11" key="1">
    <citation type="submission" date="2019-12" db="EMBL/GenBank/DDBJ databases">
        <authorList>
            <person name="Li M."/>
        </authorList>
    </citation>
    <scope>NUCLEOTIDE SEQUENCE [LARGE SCALE GENOMIC DNA]</scope>
    <source>
        <strain evidence="10 11">GBMRC 2024</strain>
    </source>
</reference>
<sequence length="151" mass="16052">MPRISLMTPTGRFWIEDRDGFLTRSGWGLPEEEADSPLLRIAAQQVAAYFAGDLRRFDLPMQVAGSEFQSQVCAAIAAIPFGETRRYGDLGATLAAPARAVGQACGHNPLPLFIPCHRVMGSRGLGGFSGAGGVETKVALLRHEGAASLLI</sequence>
<keyword evidence="4 10" id="KW-0489">Methyltransferase</keyword>
<name>A0A6L7G9D8_9RHOB</name>
<comment type="similarity">
    <text evidence="2">Belongs to the MGMT family.</text>
</comment>
<evidence type="ECO:0000259" key="9">
    <source>
        <dbReference type="Pfam" id="PF01035"/>
    </source>
</evidence>
<dbReference type="InterPro" id="IPR014048">
    <property type="entry name" value="MethylDNA_cys_MeTrfase_DNA-bd"/>
</dbReference>
<dbReference type="PANTHER" id="PTHR10815">
    <property type="entry name" value="METHYLATED-DNA--PROTEIN-CYSTEINE METHYLTRANSFERASE"/>
    <property type="match status" value="1"/>
</dbReference>
<organism evidence="10 11">
    <name type="scientific">Pseudooceanicola albus</name>
    <dbReference type="NCBI Taxonomy" id="2692189"/>
    <lineage>
        <taxon>Bacteria</taxon>
        <taxon>Pseudomonadati</taxon>
        <taxon>Pseudomonadota</taxon>
        <taxon>Alphaproteobacteria</taxon>
        <taxon>Rhodobacterales</taxon>
        <taxon>Paracoccaceae</taxon>
        <taxon>Pseudooceanicola</taxon>
    </lineage>
</organism>
<keyword evidence="5 10" id="KW-0808">Transferase</keyword>
<dbReference type="PROSITE" id="PS00374">
    <property type="entry name" value="MGMT"/>
    <property type="match status" value="1"/>
</dbReference>
<dbReference type="Gene3D" id="1.10.10.10">
    <property type="entry name" value="Winged helix-like DNA-binding domain superfamily/Winged helix DNA-binding domain"/>
    <property type="match status" value="1"/>
</dbReference>
<dbReference type="Gene3D" id="3.30.160.70">
    <property type="entry name" value="Methylated DNA-protein cysteine methyltransferase domain"/>
    <property type="match status" value="1"/>
</dbReference>
<feature type="domain" description="Methylated-DNA-[protein]-cysteine S-methyltransferase DNA binding" evidence="9">
    <location>
        <begin position="67"/>
        <end position="146"/>
    </location>
</feature>
<evidence type="ECO:0000313" key="11">
    <source>
        <dbReference type="Proteomes" id="UP000477911"/>
    </source>
</evidence>
<dbReference type="GO" id="GO:0032259">
    <property type="term" value="P:methylation"/>
    <property type="evidence" value="ECO:0007669"/>
    <property type="project" value="UniProtKB-KW"/>
</dbReference>
<dbReference type="CDD" id="cd06445">
    <property type="entry name" value="ATase"/>
    <property type="match status" value="1"/>
</dbReference>
<dbReference type="SUPFAM" id="SSF53155">
    <property type="entry name" value="Methylated DNA-protein cysteine methyltransferase domain"/>
    <property type="match status" value="1"/>
</dbReference>
<protein>
    <recommendedName>
        <fullName evidence="3">methylated-DNA--[protein]-cysteine S-methyltransferase</fullName>
        <ecNumber evidence="3">2.1.1.63</ecNumber>
    </recommendedName>
</protein>
<comment type="caution">
    <text evidence="10">The sequence shown here is derived from an EMBL/GenBank/DDBJ whole genome shotgun (WGS) entry which is preliminary data.</text>
</comment>
<dbReference type="GO" id="GO:0003908">
    <property type="term" value="F:methylated-DNA-[protein]-cysteine S-methyltransferase activity"/>
    <property type="evidence" value="ECO:0007669"/>
    <property type="project" value="UniProtKB-EC"/>
</dbReference>
<dbReference type="FunFam" id="1.10.10.10:FF:000214">
    <property type="entry name" value="Methylated-DNA--protein-cysteine methyltransferase"/>
    <property type="match status" value="1"/>
</dbReference>
<dbReference type="InterPro" id="IPR036631">
    <property type="entry name" value="MGMT_N_sf"/>
</dbReference>
<evidence type="ECO:0000256" key="4">
    <source>
        <dbReference type="ARBA" id="ARBA00022603"/>
    </source>
</evidence>
<dbReference type="Pfam" id="PF01035">
    <property type="entry name" value="DNA_binding_1"/>
    <property type="match status" value="1"/>
</dbReference>
<dbReference type="PANTHER" id="PTHR10815:SF13">
    <property type="entry name" value="METHYLATED-DNA--PROTEIN-CYSTEINE METHYLTRANSFERASE"/>
    <property type="match status" value="1"/>
</dbReference>
<dbReference type="Proteomes" id="UP000477911">
    <property type="component" value="Unassembled WGS sequence"/>
</dbReference>
<dbReference type="NCBIfam" id="TIGR00589">
    <property type="entry name" value="ogt"/>
    <property type="match status" value="1"/>
</dbReference>
<dbReference type="InterPro" id="IPR036388">
    <property type="entry name" value="WH-like_DNA-bd_sf"/>
</dbReference>
<evidence type="ECO:0000256" key="1">
    <source>
        <dbReference type="ARBA" id="ARBA00001286"/>
    </source>
</evidence>
<proteinExistence type="inferred from homology"/>
<evidence type="ECO:0000256" key="5">
    <source>
        <dbReference type="ARBA" id="ARBA00022679"/>
    </source>
</evidence>
<dbReference type="GO" id="GO:0006281">
    <property type="term" value="P:DNA repair"/>
    <property type="evidence" value="ECO:0007669"/>
    <property type="project" value="UniProtKB-KW"/>
</dbReference>
<dbReference type="EMBL" id="WUMU01000017">
    <property type="protein sequence ID" value="MXN19313.1"/>
    <property type="molecule type" value="Genomic_DNA"/>
</dbReference>
<accession>A0A6L7G9D8</accession>
<evidence type="ECO:0000256" key="8">
    <source>
        <dbReference type="ARBA" id="ARBA00049348"/>
    </source>
</evidence>
<evidence type="ECO:0000256" key="2">
    <source>
        <dbReference type="ARBA" id="ARBA00008711"/>
    </source>
</evidence>
<evidence type="ECO:0000313" key="10">
    <source>
        <dbReference type="EMBL" id="MXN19313.1"/>
    </source>
</evidence>
<keyword evidence="7" id="KW-0234">DNA repair</keyword>
<dbReference type="AlphaFoldDB" id="A0A6L7G9D8"/>
<keyword evidence="6" id="KW-0227">DNA damage</keyword>
<keyword evidence="11" id="KW-1185">Reference proteome</keyword>
<evidence type="ECO:0000256" key="3">
    <source>
        <dbReference type="ARBA" id="ARBA00011918"/>
    </source>
</evidence>
<comment type="catalytic activity">
    <reaction evidence="1">
        <text>a 4-O-methyl-thymidine in DNA + L-cysteinyl-[protein] = a thymidine in DNA + S-methyl-L-cysteinyl-[protein]</text>
        <dbReference type="Rhea" id="RHEA:53428"/>
        <dbReference type="Rhea" id="RHEA-COMP:10131"/>
        <dbReference type="Rhea" id="RHEA-COMP:10132"/>
        <dbReference type="Rhea" id="RHEA-COMP:13555"/>
        <dbReference type="Rhea" id="RHEA-COMP:13556"/>
        <dbReference type="ChEBI" id="CHEBI:29950"/>
        <dbReference type="ChEBI" id="CHEBI:82612"/>
        <dbReference type="ChEBI" id="CHEBI:137386"/>
        <dbReference type="ChEBI" id="CHEBI:137387"/>
        <dbReference type="EC" id="2.1.1.63"/>
    </reaction>
</comment>
<dbReference type="SUPFAM" id="SSF46767">
    <property type="entry name" value="Methylated DNA-protein cysteine methyltransferase, C-terminal domain"/>
    <property type="match status" value="1"/>
</dbReference>
<dbReference type="InterPro" id="IPR001497">
    <property type="entry name" value="MethylDNA_cys_MeTrfase_AS"/>
</dbReference>
<evidence type="ECO:0000256" key="6">
    <source>
        <dbReference type="ARBA" id="ARBA00022763"/>
    </source>
</evidence>
<gene>
    <name evidence="10" type="ORF">GR170_15865</name>
</gene>
<comment type="catalytic activity">
    <reaction evidence="8">
        <text>a 6-O-methyl-2'-deoxyguanosine in DNA + L-cysteinyl-[protein] = S-methyl-L-cysteinyl-[protein] + a 2'-deoxyguanosine in DNA</text>
        <dbReference type="Rhea" id="RHEA:24000"/>
        <dbReference type="Rhea" id="RHEA-COMP:10131"/>
        <dbReference type="Rhea" id="RHEA-COMP:10132"/>
        <dbReference type="Rhea" id="RHEA-COMP:11367"/>
        <dbReference type="Rhea" id="RHEA-COMP:11368"/>
        <dbReference type="ChEBI" id="CHEBI:29950"/>
        <dbReference type="ChEBI" id="CHEBI:82612"/>
        <dbReference type="ChEBI" id="CHEBI:85445"/>
        <dbReference type="ChEBI" id="CHEBI:85448"/>
        <dbReference type="EC" id="2.1.1.63"/>
    </reaction>
</comment>
<dbReference type="InterPro" id="IPR036217">
    <property type="entry name" value="MethylDNA_cys_MeTrfase_DNAb"/>
</dbReference>